<dbReference type="GO" id="GO:0005524">
    <property type="term" value="F:ATP binding"/>
    <property type="evidence" value="ECO:0007669"/>
    <property type="project" value="UniProtKB-UniRule"/>
</dbReference>
<evidence type="ECO:0000256" key="5">
    <source>
        <dbReference type="ARBA" id="ARBA00022741"/>
    </source>
</evidence>
<dbReference type="SUPFAM" id="SSF56037">
    <property type="entry name" value="PheT/TilS domain"/>
    <property type="match status" value="1"/>
</dbReference>
<dbReference type="NCBIfam" id="TIGR02432">
    <property type="entry name" value="lysidine_TilS_N"/>
    <property type="match status" value="1"/>
</dbReference>
<dbReference type="InterPro" id="IPR011063">
    <property type="entry name" value="TilS/TtcA_N"/>
</dbReference>
<protein>
    <recommendedName>
        <fullName evidence="8">tRNA(Ile)-lysidine synthase</fullName>
        <ecNumber evidence="8">6.3.4.19</ecNumber>
    </recommendedName>
    <alternativeName>
        <fullName evidence="8">tRNA(Ile)-2-lysyl-cytidine synthase</fullName>
    </alternativeName>
    <alternativeName>
        <fullName evidence="8">tRNA(Ile)-lysidine synthetase</fullName>
    </alternativeName>
</protein>
<dbReference type="InterPro" id="IPR012796">
    <property type="entry name" value="Lysidine-tRNA-synth_C"/>
</dbReference>
<evidence type="ECO:0000256" key="1">
    <source>
        <dbReference type="ARBA" id="ARBA00004496"/>
    </source>
</evidence>
<dbReference type="InterPro" id="IPR012795">
    <property type="entry name" value="tRNA_Ile_lys_synt_N"/>
</dbReference>
<keyword evidence="6 8" id="KW-0067">ATP-binding</keyword>
<proteinExistence type="inferred from homology"/>
<evidence type="ECO:0000256" key="2">
    <source>
        <dbReference type="ARBA" id="ARBA00022490"/>
    </source>
</evidence>
<feature type="domain" description="Lysidine-tRNA(Ile) synthetase C-terminal" evidence="9">
    <location>
        <begin position="371"/>
        <end position="441"/>
    </location>
</feature>
<evidence type="ECO:0000313" key="10">
    <source>
        <dbReference type="EMBL" id="PWW08898.1"/>
    </source>
</evidence>
<dbReference type="NCBIfam" id="TIGR02433">
    <property type="entry name" value="lysidine_TilS_C"/>
    <property type="match status" value="1"/>
</dbReference>
<dbReference type="Pfam" id="PF01171">
    <property type="entry name" value="ATP_bind_3"/>
    <property type="match status" value="1"/>
</dbReference>
<keyword evidence="11" id="KW-1185">Reference proteome</keyword>
<dbReference type="Gene3D" id="3.40.50.620">
    <property type="entry name" value="HUPs"/>
    <property type="match status" value="1"/>
</dbReference>
<dbReference type="InterPro" id="IPR015262">
    <property type="entry name" value="tRNA_Ile_lys_synt_subst-bd"/>
</dbReference>
<comment type="subcellular location">
    <subcellularLocation>
        <location evidence="1 8">Cytoplasm</location>
    </subcellularLocation>
</comment>
<evidence type="ECO:0000259" key="9">
    <source>
        <dbReference type="SMART" id="SM00977"/>
    </source>
</evidence>
<feature type="binding site" evidence="8">
    <location>
        <begin position="31"/>
        <end position="36"/>
    </location>
    <ligand>
        <name>ATP</name>
        <dbReference type="ChEBI" id="CHEBI:30616"/>
    </ligand>
</feature>
<evidence type="ECO:0000313" key="11">
    <source>
        <dbReference type="Proteomes" id="UP000246744"/>
    </source>
</evidence>
<comment type="caution">
    <text evidence="10">The sequence shown here is derived from an EMBL/GenBank/DDBJ whole genome shotgun (WGS) entry which is preliminary data.</text>
</comment>
<dbReference type="CDD" id="cd01992">
    <property type="entry name" value="TilS_N"/>
    <property type="match status" value="1"/>
</dbReference>
<keyword evidence="5 8" id="KW-0547">Nucleotide-binding</keyword>
<dbReference type="AlphaFoldDB" id="A0A317PYU9"/>
<gene>
    <name evidence="8" type="primary">tilS</name>
    <name evidence="10" type="ORF">DES37_10613</name>
</gene>
<name>A0A317PYU9_9ENTR</name>
<reference evidence="10 11" key="1">
    <citation type="submission" date="2018-05" db="EMBL/GenBank/DDBJ databases">
        <title>Genomic Encyclopedia of Type Strains, Phase IV (KMG-IV): sequencing the most valuable type-strain genomes for metagenomic binning, comparative biology and taxonomic classification.</title>
        <authorList>
            <person name="Goeker M."/>
        </authorList>
    </citation>
    <scope>NUCLEOTIDE SEQUENCE [LARGE SCALE GENOMIC DNA]</scope>
    <source>
        <strain evidence="10 11">DSM 19579</strain>
    </source>
</reference>
<sequence>MANDSMTAMLPGPLFSLSDLGAHRHFLVGFSGGLDSTVLLHQLVALRAENPALSVRAVHVHHGLSAHADAWLAHCRQLCQVWGVEFIACHVIVSPGGKGVEAAAREARYQAIETVLAPGEALLTAQHLDDQSETFLLALKRGSGPAGLSAMPREMQFSGHTLLRPLLSLSRTELEHYAQAAKLHWIDDDSNTDTRYDRNFLRLAILPELKQRWPHFPQAVARSAQLCAEQEQLLDELLAEELEALVQPGGSLQIAPLSTMSEVRRAAILRRWLAYLGAKMPSREQLKRLWDEVAMSREDAMPCLHITPWEVRRFQGALYLVKPARIPRDACILWDNPQEPLQLPAGGGQVYFRETPGNGLMVRPAKADETVSIRFAASGLLHIVGRDKGRGLKKIWQELGVAPWERKAVPLLFYNEQLIAAAGYFITQQGEPGPDQWYFGWLPE</sequence>
<dbReference type="Gene3D" id="1.20.59.20">
    <property type="match status" value="1"/>
</dbReference>
<evidence type="ECO:0000256" key="8">
    <source>
        <dbReference type="HAMAP-Rule" id="MF_01161"/>
    </source>
</evidence>
<evidence type="ECO:0000256" key="7">
    <source>
        <dbReference type="ARBA" id="ARBA00048539"/>
    </source>
</evidence>
<keyword evidence="4 8" id="KW-0819">tRNA processing</keyword>
<keyword evidence="2 8" id="KW-0963">Cytoplasm</keyword>
<dbReference type="EMBL" id="QGTS01000006">
    <property type="protein sequence ID" value="PWW08898.1"/>
    <property type="molecule type" value="Genomic_DNA"/>
</dbReference>
<comment type="domain">
    <text evidence="8">The N-terminal region contains the highly conserved SGGXDS motif, predicted to be a P-loop motif involved in ATP binding.</text>
</comment>
<accession>A0A317PYU9</accession>
<dbReference type="GO" id="GO:0032267">
    <property type="term" value="F:tRNA(Ile)-lysidine synthase activity"/>
    <property type="evidence" value="ECO:0007669"/>
    <property type="project" value="UniProtKB-EC"/>
</dbReference>
<dbReference type="Proteomes" id="UP000246744">
    <property type="component" value="Unassembled WGS sequence"/>
</dbReference>
<dbReference type="InterPro" id="IPR014729">
    <property type="entry name" value="Rossmann-like_a/b/a_fold"/>
</dbReference>
<dbReference type="InterPro" id="IPR012094">
    <property type="entry name" value="tRNA_Ile_lys_synt"/>
</dbReference>
<dbReference type="SUPFAM" id="SSF82829">
    <property type="entry name" value="MesJ substrate recognition domain-like"/>
    <property type="match status" value="1"/>
</dbReference>
<comment type="catalytic activity">
    <reaction evidence="7 8">
        <text>cytidine(34) in tRNA(Ile2) + L-lysine + ATP = lysidine(34) in tRNA(Ile2) + AMP + diphosphate + H(+)</text>
        <dbReference type="Rhea" id="RHEA:43744"/>
        <dbReference type="Rhea" id="RHEA-COMP:10625"/>
        <dbReference type="Rhea" id="RHEA-COMP:10670"/>
        <dbReference type="ChEBI" id="CHEBI:15378"/>
        <dbReference type="ChEBI" id="CHEBI:30616"/>
        <dbReference type="ChEBI" id="CHEBI:32551"/>
        <dbReference type="ChEBI" id="CHEBI:33019"/>
        <dbReference type="ChEBI" id="CHEBI:82748"/>
        <dbReference type="ChEBI" id="CHEBI:83665"/>
        <dbReference type="ChEBI" id="CHEBI:456215"/>
        <dbReference type="EC" id="6.3.4.19"/>
    </reaction>
</comment>
<dbReference type="SUPFAM" id="SSF52402">
    <property type="entry name" value="Adenine nucleotide alpha hydrolases-like"/>
    <property type="match status" value="1"/>
</dbReference>
<dbReference type="HAMAP" id="MF_01161">
    <property type="entry name" value="tRNA_Ile_lys_synt"/>
    <property type="match status" value="1"/>
</dbReference>
<dbReference type="Pfam" id="PF11734">
    <property type="entry name" value="TilS_C"/>
    <property type="match status" value="1"/>
</dbReference>
<dbReference type="PANTHER" id="PTHR43033:SF1">
    <property type="entry name" value="TRNA(ILE)-LYSIDINE SYNTHASE-RELATED"/>
    <property type="match status" value="1"/>
</dbReference>
<organism evidence="10 11">
    <name type="scientific">Mangrovibacter plantisponsor</name>
    <dbReference type="NCBI Taxonomy" id="451513"/>
    <lineage>
        <taxon>Bacteria</taxon>
        <taxon>Pseudomonadati</taxon>
        <taxon>Pseudomonadota</taxon>
        <taxon>Gammaproteobacteria</taxon>
        <taxon>Enterobacterales</taxon>
        <taxon>Enterobacteriaceae</taxon>
        <taxon>Mangrovibacter</taxon>
    </lineage>
</organism>
<dbReference type="Pfam" id="PF09179">
    <property type="entry name" value="TilS"/>
    <property type="match status" value="1"/>
</dbReference>
<evidence type="ECO:0000256" key="6">
    <source>
        <dbReference type="ARBA" id="ARBA00022840"/>
    </source>
</evidence>
<dbReference type="GO" id="GO:0006400">
    <property type="term" value="P:tRNA modification"/>
    <property type="evidence" value="ECO:0007669"/>
    <property type="project" value="UniProtKB-UniRule"/>
</dbReference>
<comment type="function">
    <text evidence="8">Ligates lysine onto the cytidine present at position 34 of the AUA codon-specific tRNA(Ile) that contains the anticodon CAU, in an ATP-dependent manner. Cytidine is converted to lysidine, thus changing the amino acid specificity of the tRNA from methionine to isoleucine.</text>
</comment>
<dbReference type="PANTHER" id="PTHR43033">
    <property type="entry name" value="TRNA(ILE)-LYSIDINE SYNTHASE-RELATED"/>
    <property type="match status" value="1"/>
</dbReference>
<evidence type="ECO:0000256" key="3">
    <source>
        <dbReference type="ARBA" id="ARBA00022598"/>
    </source>
</evidence>
<comment type="similarity">
    <text evidence="8">Belongs to the tRNA(Ile)-lysidine synthase family.</text>
</comment>
<keyword evidence="3 8" id="KW-0436">Ligase</keyword>
<dbReference type="EC" id="6.3.4.19" evidence="8"/>
<dbReference type="GO" id="GO:0005737">
    <property type="term" value="C:cytoplasm"/>
    <property type="evidence" value="ECO:0007669"/>
    <property type="project" value="UniProtKB-SubCell"/>
</dbReference>
<evidence type="ECO:0000256" key="4">
    <source>
        <dbReference type="ARBA" id="ARBA00022694"/>
    </source>
</evidence>
<dbReference type="SMART" id="SM00977">
    <property type="entry name" value="TilS_C"/>
    <property type="match status" value="1"/>
</dbReference>
<dbReference type="NCBIfam" id="NF007942">
    <property type="entry name" value="PRK10660.1"/>
    <property type="match status" value="1"/>
</dbReference>